<dbReference type="EMBL" id="ML992681">
    <property type="protein sequence ID" value="KAF2210342.1"/>
    <property type="molecule type" value="Genomic_DNA"/>
</dbReference>
<proteinExistence type="predicted"/>
<dbReference type="InterPro" id="IPR005637">
    <property type="entry name" value="TAP_C_dom"/>
</dbReference>
<dbReference type="PROSITE" id="PS51281">
    <property type="entry name" value="TAP_C"/>
    <property type="match status" value="2"/>
</dbReference>
<protein>
    <recommendedName>
        <fullName evidence="1">TAP-C domain-containing protein</fullName>
    </recommendedName>
</protein>
<dbReference type="SUPFAM" id="SSF46934">
    <property type="entry name" value="UBA-like"/>
    <property type="match status" value="2"/>
</dbReference>
<evidence type="ECO:0000313" key="2">
    <source>
        <dbReference type="EMBL" id="KAF2210342.1"/>
    </source>
</evidence>
<dbReference type="OrthoDB" id="62952at2759"/>
<dbReference type="Proteomes" id="UP000799539">
    <property type="component" value="Unassembled WGS sequence"/>
</dbReference>
<name>A0A6A6FAA9_9PEZI</name>
<gene>
    <name evidence="2" type="ORF">CERZMDRAFT_86085</name>
</gene>
<dbReference type="AlphaFoldDB" id="A0A6A6FAA9"/>
<dbReference type="SMART" id="SM00804">
    <property type="entry name" value="TAP_C"/>
    <property type="match status" value="2"/>
</dbReference>
<evidence type="ECO:0000313" key="3">
    <source>
        <dbReference type="Proteomes" id="UP000799539"/>
    </source>
</evidence>
<sequence>MEALELEKEVAPMAYSSHAALYIVTAPGPLKLPTYIDIRDAEANVHALMTRTGMTLEYAHLALCATEWRLGKAVEAFERCKSKLDPEAFQVIHALSTRTGMTLAYSVECLASAEGNYSAAVASFNRVRSQLPPEVFITKPDTTTFFSLPPELRNEIYSLAFEAETADHIDRDDGLVPIVTPFPGLLRVNAQIRDESLGLYLCSTPFCDDYLFYKWSPKTQVKAAQDTFDWLDIIGPRNVRNNLGSLTIVSHDTIDCIHGCMPEKLSKDDFDAWDYIATSLKIRGVQAHQLRFPGMLPTDLNLWCRQYDERLISRIILNTVIAVEVFEKRVKLLNEKSRPPQMDELIELGWESQHGTAHSRLQMTSPGTASVDVEKVVEKWRRQFKKWGRGERKIRIRVNKERR</sequence>
<dbReference type="InterPro" id="IPR009060">
    <property type="entry name" value="UBA-like_sf"/>
</dbReference>
<dbReference type="GO" id="GO:0005634">
    <property type="term" value="C:nucleus"/>
    <property type="evidence" value="ECO:0007669"/>
    <property type="project" value="InterPro"/>
</dbReference>
<dbReference type="Pfam" id="PF03943">
    <property type="entry name" value="TAP_C"/>
    <property type="match status" value="2"/>
</dbReference>
<accession>A0A6A6FAA9</accession>
<organism evidence="2 3">
    <name type="scientific">Cercospora zeae-maydis SCOH1-5</name>
    <dbReference type="NCBI Taxonomy" id="717836"/>
    <lineage>
        <taxon>Eukaryota</taxon>
        <taxon>Fungi</taxon>
        <taxon>Dikarya</taxon>
        <taxon>Ascomycota</taxon>
        <taxon>Pezizomycotina</taxon>
        <taxon>Dothideomycetes</taxon>
        <taxon>Dothideomycetidae</taxon>
        <taxon>Mycosphaerellales</taxon>
        <taxon>Mycosphaerellaceae</taxon>
        <taxon>Cercospora</taxon>
    </lineage>
</organism>
<keyword evidence="3" id="KW-1185">Reference proteome</keyword>
<feature type="domain" description="TAP-C" evidence="1">
    <location>
        <begin position="86"/>
        <end position="139"/>
    </location>
</feature>
<feature type="domain" description="TAP-C" evidence="1">
    <location>
        <begin position="39"/>
        <end position="92"/>
    </location>
</feature>
<dbReference type="CDD" id="cd14342">
    <property type="entry name" value="UBA_TAP-C"/>
    <property type="match status" value="1"/>
</dbReference>
<reference evidence="2" key="1">
    <citation type="journal article" date="2020" name="Stud. Mycol.">
        <title>101 Dothideomycetes genomes: a test case for predicting lifestyles and emergence of pathogens.</title>
        <authorList>
            <person name="Haridas S."/>
            <person name="Albert R."/>
            <person name="Binder M."/>
            <person name="Bloem J."/>
            <person name="Labutti K."/>
            <person name="Salamov A."/>
            <person name="Andreopoulos B."/>
            <person name="Baker S."/>
            <person name="Barry K."/>
            <person name="Bills G."/>
            <person name="Bluhm B."/>
            <person name="Cannon C."/>
            <person name="Castanera R."/>
            <person name="Culley D."/>
            <person name="Daum C."/>
            <person name="Ezra D."/>
            <person name="Gonzalez J."/>
            <person name="Henrissat B."/>
            <person name="Kuo A."/>
            <person name="Liang C."/>
            <person name="Lipzen A."/>
            <person name="Lutzoni F."/>
            <person name="Magnuson J."/>
            <person name="Mondo S."/>
            <person name="Nolan M."/>
            <person name="Ohm R."/>
            <person name="Pangilinan J."/>
            <person name="Park H.-J."/>
            <person name="Ramirez L."/>
            <person name="Alfaro M."/>
            <person name="Sun H."/>
            <person name="Tritt A."/>
            <person name="Yoshinaga Y."/>
            <person name="Zwiers L.-H."/>
            <person name="Turgeon B."/>
            <person name="Goodwin S."/>
            <person name="Spatafora J."/>
            <person name="Crous P."/>
            <person name="Grigoriev I."/>
        </authorList>
    </citation>
    <scope>NUCLEOTIDE SEQUENCE</scope>
    <source>
        <strain evidence="2">SCOH1-5</strain>
    </source>
</reference>
<dbReference type="GO" id="GO:0051028">
    <property type="term" value="P:mRNA transport"/>
    <property type="evidence" value="ECO:0007669"/>
    <property type="project" value="InterPro"/>
</dbReference>
<evidence type="ECO:0000259" key="1">
    <source>
        <dbReference type="PROSITE" id="PS51281"/>
    </source>
</evidence>
<dbReference type="Gene3D" id="1.10.8.10">
    <property type="entry name" value="DNA helicase RuvA subunit, C-terminal domain"/>
    <property type="match status" value="2"/>
</dbReference>